<name>A0A5N6TMW4_ASPAV</name>
<feature type="domain" description="Copper-fist" evidence="9">
    <location>
        <begin position="6"/>
        <end position="41"/>
    </location>
</feature>
<evidence type="ECO:0000256" key="1">
    <source>
        <dbReference type="ARBA" id="ARBA00004123"/>
    </source>
</evidence>
<keyword evidence="2" id="KW-0479">Metal-binding</keyword>
<dbReference type="GO" id="GO:0006879">
    <property type="term" value="P:intracellular iron ion homeostasis"/>
    <property type="evidence" value="ECO:0007669"/>
    <property type="project" value="TreeGrafter"/>
</dbReference>
<dbReference type="Proteomes" id="UP000325780">
    <property type="component" value="Unassembled WGS sequence"/>
</dbReference>
<dbReference type="GO" id="GO:0000981">
    <property type="term" value="F:DNA-binding transcription factor activity, RNA polymerase II-specific"/>
    <property type="evidence" value="ECO:0007669"/>
    <property type="project" value="TreeGrafter"/>
</dbReference>
<feature type="region of interest" description="Disordered" evidence="8">
    <location>
        <begin position="505"/>
        <end position="536"/>
    </location>
</feature>
<feature type="compositionally biased region" description="Low complexity" evidence="8">
    <location>
        <begin position="84"/>
        <end position="101"/>
    </location>
</feature>
<dbReference type="PROSITE" id="PS50073">
    <property type="entry name" value="COPPER_FIST_2"/>
    <property type="match status" value="1"/>
</dbReference>
<protein>
    <recommendedName>
        <fullName evidence="9">Copper-fist domain-containing protein</fullName>
    </recommendedName>
</protein>
<keyword evidence="11" id="KW-1185">Reference proteome</keyword>
<dbReference type="SMART" id="SM00412">
    <property type="entry name" value="Cu_FIST"/>
    <property type="match status" value="1"/>
</dbReference>
<dbReference type="EMBL" id="ML742194">
    <property type="protein sequence ID" value="KAE8147713.1"/>
    <property type="molecule type" value="Genomic_DNA"/>
</dbReference>
<reference evidence="10 11" key="1">
    <citation type="submission" date="2019-04" db="EMBL/GenBank/DDBJ databases">
        <title>Friends and foes A comparative genomics study of 23 Aspergillus species from section Flavi.</title>
        <authorList>
            <consortium name="DOE Joint Genome Institute"/>
            <person name="Kjaerbolling I."/>
            <person name="Vesth T."/>
            <person name="Frisvad J.C."/>
            <person name="Nybo J.L."/>
            <person name="Theobald S."/>
            <person name="Kildgaard S."/>
            <person name="Isbrandt T."/>
            <person name="Kuo A."/>
            <person name="Sato A."/>
            <person name="Lyhne E.K."/>
            <person name="Kogle M.E."/>
            <person name="Wiebenga A."/>
            <person name="Kun R.S."/>
            <person name="Lubbers R.J."/>
            <person name="Makela M.R."/>
            <person name="Barry K."/>
            <person name="Chovatia M."/>
            <person name="Clum A."/>
            <person name="Daum C."/>
            <person name="Haridas S."/>
            <person name="He G."/>
            <person name="LaButti K."/>
            <person name="Lipzen A."/>
            <person name="Mondo S."/>
            <person name="Riley R."/>
            <person name="Salamov A."/>
            <person name="Simmons B.A."/>
            <person name="Magnuson J.K."/>
            <person name="Henrissat B."/>
            <person name="Mortensen U.H."/>
            <person name="Larsen T.O."/>
            <person name="Devries R.P."/>
            <person name="Grigoriev I.V."/>
            <person name="Machida M."/>
            <person name="Baker S.E."/>
            <person name="Andersen M.R."/>
        </authorList>
    </citation>
    <scope>NUCLEOTIDE SEQUENCE [LARGE SCALE GENOMIC DNA]</scope>
    <source>
        <strain evidence="10 11">IBT 18842</strain>
    </source>
</reference>
<keyword evidence="6" id="KW-0804">Transcription</keyword>
<evidence type="ECO:0000256" key="3">
    <source>
        <dbReference type="ARBA" id="ARBA00022833"/>
    </source>
</evidence>
<comment type="subcellular location">
    <subcellularLocation>
        <location evidence="1">Nucleus</location>
    </subcellularLocation>
</comment>
<gene>
    <name evidence="10" type="ORF">BDV25DRAFT_28739</name>
</gene>
<dbReference type="SUPFAM" id="SSF57879">
    <property type="entry name" value="Zinc domain conserved in yeast copper-regulated transcription factors"/>
    <property type="match status" value="1"/>
</dbReference>
<feature type="compositionally biased region" description="Polar residues" evidence="8">
    <location>
        <begin position="233"/>
        <end position="246"/>
    </location>
</feature>
<dbReference type="AlphaFoldDB" id="A0A5N6TMW4"/>
<keyword evidence="5" id="KW-0805">Transcription regulation</keyword>
<evidence type="ECO:0000313" key="11">
    <source>
        <dbReference type="Proteomes" id="UP000325780"/>
    </source>
</evidence>
<dbReference type="InterPro" id="IPR036395">
    <property type="entry name" value="Cu_fist_DNA-bd_dom_sf"/>
</dbReference>
<evidence type="ECO:0000259" key="9">
    <source>
        <dbReference type="PROSITE" id="PS50073"/>
    </source>
</evidence>
<dbReference type="GO" id="GO:0006878">
    <property type="term" value="P:intracellular copper ion homeostasis"/>
    <property type="evidence" value="ECO:0007669"/>
    <property type="project" value="TreeGrafter"/>
</dbReference>
<evidence type="ECO:0000256" key="6">
    <source>
        <dbReference type="ARBA" id="ARBA00023163"/>
    </source>
</evidence>
<dbReference type="GO" id="GO:0005507">
    <property type="term" value="F:copper ion binding"/>
    <property type="evidence" value="ECO:0007669"/>
    <property type="project" value="InterPro"/>
</dbReference>
<dbReference type="InterPro" id="IPR001083">
    <property type="entry name" value="Cu_fist_DNA-bd_dom"/>
</dbReference>
<dbReference type="OrthoDB" id="5600085at2759"/>
<sequence length="536" mass="57279">MPLDEEGAKWSCEPCIRGHRSSKCQHFDRLMMKVPKAGRPLAKCPHPKGTCSCQKLYAFMIRIPKGSTCLCRPVYQVPVDPNDSAPSTSSTPIATISSPAPGKIQKSTKKQVKTPPENLAKALNAIPEFGKQNLENGMSNSLSPYIPSTPGATVPHNDMPHGLGLAAVPSPHQAMEGEDSKPQVSSCCSRKPQPPVQAQPQSSCCKKSESPIPAQNGHSAEPRTNGLSPPFPQSLNKPSYTPISTPQVSPWSDFPADQNQYIQPFISHQTTSAQPDLFPQYMSHATPGAGIAFQQSNSINNPVFAQSHMPQVISNDGYSAGFADSTALNGNSAHDCSCGDNCQCLGCASHPFNNTTRQHVQEMGLLVAFDGEDQTLGTMNGYQRSPLHGNNTNATPLEYPYPSFSHLLNNGTQPMMMQSYSEQPSTISNGYSSPPKAYLPEQQLMEPSQYYTLEYPVGLPSGCSDVTGSCQCGNDCNCVGCLTHSGHNGVSLEPVTAENNNLSSITTATSPELPEIGTSEAQPLNGVSGPFSSPIL</sequence>
<organism evidence="10 11">
    <name type="scientific">Aspergillus avenaceus</name>
    <dbReference type="NCBI Taxonomy" id="36643"/>
    <lineage>
        <taxon>Eukaryota</taxon>
        <taxon>Fungi</taxon>
        <taxon>Dikarya</taxon>
        <taxon>Ascomycota</taxon>
        <taxon>Pezizomycotina</taxon>
        <taxon>Eurotiomycetes</taxon>
        <taxon>Eurotiomycetidae</taxon>
        <taxon>Eurotiales</taxon>
        <taxon>Aspergillaceae</taxon>
        <taxon>Aspergillus</taxon>
        <taxon>Aspergillus subgen. Circumdati</taxon>
    </lineage>
</organism>
<evidence type="ECO:0000256" key="8">
    <source>
        <dbReference type="SAM" id="MobiDB-lite"/>
    </source>
</evidence>
<keyword evidence="4" id="KW-0186">Copper</keyword>
<evidence type="ECO:0000256" key="2">
    <source>
        <dbReference type="ARBA" id="ARBA00022723"/>
    </source>
</evidence>
<accession>A0A5N6TMW4</accession>
<feature type="region of interest" description="Disordered" evidence="8">
    <location>
        <begin position="147"/>
        <end position="246"/>
    </location>
</feature>
<dbReference type="PANTHER" id="PTHR28088:SF9">
    <property type="entry name" value="TRANSCRIPTION FACTOR GRISEA, PUTATIVE (AFU_ORTHOLOGUE AFUA_1G13190)-RELATED"/>
    <property type="match status" value="1"/>
</dbReference>
<dbReference type="InterPro" id="IPR051763">
    <property type="entry name" value="Copper_Homeo_Regul"/>
</dbReference>
<dbReference type="Pfam" id="PF00649">
    <property type="entry name" value="Copper-fist"/>
    <property type="match status" value="1"/>
</dbReference>
<dbReference type="GO" id="GO:0045944">
    <property type="term" value="P:positive regulation of transcription by RNA polymerase II"/>
    <property type="evidence" value="ECO:0007669"/>
    <property type="project" value="TreeGrafter"/>
</dbReference>
<dbReference type="GO" id="GO:0000978">
    <property type="term" value="F:RNA polymerase II cis-regulatory region sequence-specific DNA binding"/>
    <property type="evidence" value="ECO:0007669"/>
    <property type="project" value="TreeGrafter"/>
</dbReference>
<evidence type="ECO:0000256" key="4">
    <source>
        <dbReference type="ARBA" id="ARBA00023008"/>
    </source>
</evidence>
<dbReference type="SMART" id="SM01090">
    <property type="entry name" value="Copper-fist"/>
    <property type="match status" value="1"/>
</dbReference>
<keyword evidence="7" id="KW-0539">Nucleus</keyword>
<evidence type="ECO:0000313" key="10">
    <source>
        <dbReference type="EMBL" id="KAE8147713.1"/>
    </source>
</evidence>
<dbReference type="PANTHER" id="PTHR28088">
    <property type="entry name" value="TRANSCRIPTIONAL ACTIVATOR HAA1-RELATED"/>
    <property type="match status" value="1"/>
</dbReference>
<feature type="region of interest" description="Disordered" evidence="8">
    <location>
        <begin position="82"/>
        <end position="114"/>
    </location>
</feature>
<proteinExistence type="predicted"/>
<dbReference type="Gene3D" id="3.90.430.10">
    <property type="entry name" value="Copper fist DNA-binding domain"/>
    <property type="match status" value="1"/>
</dbReference>
<evidence type="ECO:0000256" key="5">
    <source>
        <dbReference type="ARBA" id="ARBA00023015"/>
    </source>
</evidence>
<dbReference type="GO" id="GO:0005634">
    <property type="term" value="C:nucleus"/>
    <property type="evidence" value="ECO:0007669"/>
    <property type="project" value="UniProtKB-SubCell"/>
</dbReference>
<keyword evidence="3" id="KW-0862">Zinc</keyword>
<evidence type="ECO:0000256" key="7">
    <source>
        <dbReference type="ARBA" id="ARBA00023242"/>
    </source>
</evidence>
<dbReference type="FunFam" id="3.90.430.10:FF:000001">
    <property type="entry name" value="Copper fist DNA-binding protein"/>
    <property type="match status" value="1"/>
</dbReference>